<dbReference type="Gene3D" id="3.40.50.150">
    <property type="entry name" value="Vaccinia Virus protein VP39"/>
    <property type="match status" value="1"/>
</dbReference>
<dbReference type="InterPro" id="IPR025714">
    <property type="entry name" value="Methyltranfer_dom"/>
</dbReference>
<dbReference type="Proteomes" id="UP000006054">
    <property type="component" value="Chromosome"/>
</dbReference>
<dbReference type="PATRIC" id="fig|880071.3.peg.4092"/>
<reference evidence="3" key="1">
    <citation type="submission" date="2012-06" db="EMBL/GenBank/DDBJ databases">
        <title>The complete genome of Flexibacter litoralis DSM 6794.</title>
        <authorList>
            <person name="Lucas S."/>
            <person name="Copeland A."/>
            <person name="Lapidus A."/>
            <person name="Glavina del Rio T."/>
            <person name="Dalin E."/>
            <person name="Tice H."/>
            <person name="Bruce D."/>
            <person name="Goodwin L."/>
            <person name="Pitluck S."/>
            <person name="Peters L."/>
            <person name="Ovchinnikova G."/>
            <person name="Lu M."/>
            <person name="Kyrpides N."/>
            <person name="Mavromatis K."/>
            <person name="Ivanova N."/>
            <person name="Brettin T."/>
            <person name="Detter J.C."/>
            <person name="Han C."/>
            <person name="Larimer F."/>
            <person name="Land M."/>
            <person name="Hauser L."/>
            <person name="Markowitz V."/>
            <person name="Cheng J.-F."/>
            <person name="Hugenholtz P."/>
            <person name="Woyke T."/>
            <person name="Wu D."/>
            <person name="Spring S."/>
            <person name="Lang E."/>
            <person name="Kopitz M."/>
            <person name="Brambilla E."/>
            <person name="Klenk H.-P."/>
            <person name="Eisen J.A."/>
        </authorList>
    </citation>
    <scope>NUCLEOTIDE SEQUENCE [LARGE SCALE GENOMIC DNA]</scope>
    <source>
        <strain evidence="3">ATCC 23117 / DSM 6794 / NBRC 15988 / NCIMB 1366 / Sio-4</strain>
    </source>
</reference>
<proteinExistence type="predicted"/>
<gene>
    <name evidence="2" type="ordered locus">Fleli_4091</name>
</gene>
<dbReference type="InterPro" id="IPR029063">
    <property type="entry name" value="SAM-dependent_MTases_sf"/>
</dbReference>
<keyword evidence="3" id="KW-1185">Reference proteome</keyword>
<dbReference type="EMBL" id="CP003345">
    <property type="protein sequence ID" value="AFM06387.1"/>
    <property type="molecule type" value="Genomic_DNA"/>
</dbReference>
<dbReference type="Pfam" id="PF13679">
    <property type="entry name" value="Methyltransf_32"/>
    <property type="match status" value="1"/>
</dbReference>
<dbReference type="AlphaFoldDB" id="I4AR02"/>
<protein>
    <recommendedName>
        <fullName evidence="1">Methyltransferase domain-containing protein</fullName>
    </recommendedName>
</protein>
<dbReference type="PANTHER" id="PTHR13369:SF3">
    <property type="entry name" value="METHYLTRANSFERASE DOMAIN-CONTAINING PROTEIN"/>
    <property type="match status" value="1"/>
</dbReference>
<dbReference type="HOGENOM" id="CLU_031012_0_0_10"/>
<evidence type="ECO:0000313" key="3">
    <source>
        <dbReference type="Proteomes" id="UP000006054"/>
    </source>
</evidence>
<sequence>MRHQFIEKIKESLQNGSFIKITLSNFISNQENKPIIVGNPTKDIKINSSLQKILIRKTIIKREEKLTFVYRHKTNDITKNYSTEEGINKIITFLTKGDSINQEIDNQGFFNQAILFTTEFDLHIKNISKTPSIYSQKPTQKQAISISHDKQKKRVIQTKDKTGNSKKYLQALKITDKTGKVYQNTQDKYKQINQYIEILSVLLKQLPTQKPLQITDMGAGKGYLTFALYDYLKNNLKLKVNTIGVEFRKDLVELCNQIAIESNFENLSFVEGTIEGYKIKEEKDTIEEKTQVLIALHACDTATDDAIFKGIEADAELIVVAPCCHKQIRKEMEAKENKTQNILSPLTSYGVFLERQAEMLTDTMRCLLLNYCGYQTKAVEFISDAHTPKNVLLIATKKESLLESARKEQKLKEFEELKSFFGIKTHYLEKLVLKLN</sequence>
<dbReference type="GO" id="GO:0005737">
    <property type="term" value="C:cytoplasm"/>
    <property type="evidence" value="ECO:0007669"/>
    <property type="project" value="TreeGrafter"/>
</dbReference>
<organism evidence="2 3">
    <name type="scientific">Bernardetia litoralis (strain ATCC 23117 / DSM 6794 / NBRC 15988 / NCIMB 1366 / Fx l1 / Sio-4)</name>
    <name type="common">Flexibacter litoralis</name>
    <dbReference type="NCBI Taxonomy" id="880071"/>
    <lineage>
        <taxon>Bacteria</taxon>
        <taxon>Pseudomonadati</taxon>
        <taxon>Bacteroidota</taxon>
        <taxon>Cytophagia</taxon>
        <taxon>Cytophagales</taxon>
        <taxon>Bernardetiaceae</taxon>
        <taxon>Bernardetia</taxon>
    </lineage>
</organism>
<dbReference type="RefSeq" id="WP_014799810.1">
    <property type="nucleotide sequence ID" value="NC_018018.1"/>
</dbReference>
<name>I4AR02_BERLS</name>
<dbReference type="SUPFAM" id="SSF53335">
    <property type="entry name" value="S-adenosyl-L-methionine-dependent methyltransferases"/>
    <property type="match status" value="1"/>
</dbReference>
<dbReference type="eggNOG" id="COG2265">
    <property type="taxonomic scope" value="Bacteria"/>
</dbReference>
<dbReference type="KEGG" id="fli:Fleli_4091"/>
<dbReference type="STRING" id="880071.Fleli_4091"/>
<evidence type="ECO:0000259" key="1">
    <source>
        <dbReference type="Pfam" id="PF13679"/>
    </source>
</evidence>
<feature type="domain" description="Methyltransferase" evidence="1">
    <location>
        <begin position="187"/>
        <end position="330"/>
    </location>
</feature>
<dbReference type="PANTHER" id="PTHR13369">
    <property type="match status" value="1"/>
</dbReference>
<dbReference type="OrthoDB" id="5502211at2"/>
<accession>I4AR02</accession>
<evidence type="ECO:0000313" key="2">
    <source>
        <dbReference type="EMBL" id="AFM06387.1"/>
    </source>
</evidence>